<proteinExistence type="predicted"/>
<keyword evidence="2" id="KW-1185">Reference proteome</keyword>
<comment type="caution">
    <text evidence="1">The sequence shown here is derived from an EMBL/GenBank/DDBJ whole genome shotgun (WGS) entry which is preliminary data.</text>
</comment>
<reference evidence="1" key="1">
    <citation type="submission" date="2022-07" db="EMBL/GenBank/DDBJ databases">
        <title>Phylogenomic reconstructions and comparative analyses of Kickxellomycotina fungi.</title>
        <authorList>
            <person name="Reynolds N.K."/>
            <person name="Stajich J.E."/>
            <person name="Barry K."/>
            <person name="Grigoriev I.V."/>
            <person name="Crous P."/>
            <person name="Smith M.E."/>
        </authorList>
    </citation>
    <scope>NUCLEOTIDE SEQUENCE</scope>
    <source>
        <strain evidence="1">BCRC 34297</strain>
    </source>
</reference>
<dbReference type="EMBL" id="JANBUH010000177">
    <property type="protein sequence ID" value="KAJ2753594.1"/>
    <property type="molecule type" value="Genomic_DNA"/>
</dbReference>
<dbReference type="AlphaFoldDB" id="A0A9W8LBD0"/>
<gene>
    <name evidence="1" type="ORF">GGI19_003023</name>
</gene>
<evidence type="ECO:0000313" key="2">
    <source>
        <dbReference type="Proteomes" id="UP001140011"/>
    </source>
</evidence>
<name>A0A9W8LBD0_9FUNG</name>
<dbReference type="OrthoDB" id="5524424at2759"/>
<sequence>MRRLANECVFTADYPTTSSRAIYSYAPELFTPEDYPMGALVRTVTLRLNFEGIANGEVPQLLTSPECPINGFAFATNLNVEIFSSGVIVEDHDEKHVLGYVDDTISAIKRILPMAHNISVGDNMIYPIIGNKLSTALGHLIQQLLGGSTKSSIRYSSYIDDTAKYSGLTFLTHIEYEANGNSKKHMQIIHQNAMSLRELSIDYIGLGPISKIIVDNTGTLITFPRLRCLKLSSTNGTAPSSYPVFEDYIPFPSLSHIDMMRMVE</sequence>
<organism evidence="1 2">
    <name type="scientific">Coemansia pectinata</name>
    <dbReference type="NCBI Taxonomy" id="1052879"/>
    <lineage>
        <taxon>Eukaryota</taxon>
        <taxon>Fungi</taxon>
        <taxon>Fungi incertae sedis</taxon>
        <taxon>Zoopagomycota</taxon>
        <taxon>Kickxellomycotina</taxon>
        <taxon>Kickxellomycetes</taxon>
        <taxon>Kickxellales</taxon>
        <taxon>Kickxellaceae</taxon>
        <taxon>Coemansia</taxon>
    </lineage>
</organism>
<dbReference type="Proteomes" id="UP001140011">
    <property type="component" value="Unassembled WGS sequence"/>
</dbReference>
<accession>A0A9W8LBD0</accession>
<evidence type="ECO:0000313" key="1">
    <source>
        <dbReference type="EMBL" id="KAJ2753594.1"/>
    </source>
</evidence>
<protein>
    <submittedName>
        <fullName evidence="1">Uncharacterized protein</fullName>
    </submittedName>
</protein>